<evidence type="ECO:0000256" key="1">
    <source>
        <dbReference type="ARBA" id="ARBA00004236"/>
    </source>
</evidence>
<keyword evidence="8" id="KW-0472">Membrane</keyword>
<organism evidence="10 11">
    <name type="scientific">Rubrobacter xylanophilus (strain DSM 9941 / JCM 11954 / NBRC 16129 / PRD-1)</name>
    <dbReference type="NCBI Taxonomy" id="266117"/>
    <lineage>
        <taxon>Bacteria</taxon>
        <taxon>Bacillati</taxon>
        <taxon>Actinomycetota</taxon>
        <taxon>Rubrobacteria</taxon>
        <taxon>Rubrobacterales</taxon>
        <taxon>Rubrobacteraceae</taxon>
        <taxon>Rubrobacter</taxon>
    </lineage>
</organism>
<dbReference type="Pfam" id="PF00005">
    <property type="entry name" value="ABC_tran"/>
    <property type="match status" value="2"/>
</dbReference>
<dbReference type="PROSITE" id="PS00211">
    <property type="entry name" value="ABC_TRANSPORTER_1"/>
    <property type="match status" value="1"/>
</dbReference>
<dbReference type="InterPro" id="IPR050095">
    <property type="entry name" value="ECF_ABC_transporter_ATP-bd"/>
</dbReference>
<evidence type="ECO:0000256" key="3">
    <source>
        <dbReference type="ARBA" id="ARBA00022448"/>
    </source>
</evidence>
<keyword evidence="3" id="KW-0813">Transport</keyword>
<dbReference type="GO" id="GO:0016887">
    <property type="term" value="F:ATP hydrolysis activity"/>
    <property type="evidence" value="ECO:0007669"/>
    <property type="project" value="InterPro"/>
</dbReference>
<evidence type="ECO:0000256" key="8">
    <source>
        <dbReference type="ARBA" id="ARBA00023136"/>
    </source>
</evidence>
<keyword evidence="4" id="KW-1003">Cell membrane</keyword>
<keyword evidence="7" id="KW-1278">Translocase</keyword>
<proteinExistence type="inferred from homology"/>
<sequence length="574" mass="63165">MSLIRIENVTFAYSSQPEVPALKDVSCGIERGSFVGITGVTDAGKSSLCRLIAGYVPHFFDGELSGRVTVDGIDTAKTTIGELAEKVGFVFESPFDQLTGASLTVTEEVAFALENLGFPREEIERRAKESLERAGIADLADRHPQRLSGGQSQRLALASVLAMQPEILVLDEPTSQLDPLGADEVFEAVSEMHRQGYTVVLVSHDLERLAAHADRLIVMENGRIRWDGTPREVLLDAAASGYPIPIPDVLRVGQRLREIRRVDPHVLMPLTFEEAATELTRVFGVVPAISPFSPSPAQKSIGDSMENKLPRLLLEDVHHTYPREVHALRGISLELDEGCVCILGQNGAGKTTLVKHLNGLLRPTEGRVLIEGKDSREHRVAQLAKHVGLAFQNPDDQLFHGTVEEEVRFGAENVGATPEHAERLTESAIRRMGLNEVRKKKPYDLGLPWRKRVAIASVLTMDTPVVVLDEPTGGQDAPGVQLLGELVRALVEEEKLVVVVTHDVEFTREHADRVVVLYQGRVLLDGEPREVLGQEETLSRTHVRPPAITRLGKRLGLDRTVLSVDELFRSLSWA</sequence>
<dbReference type="AlphaFoldDB" id="Q1AUT3"/>
<evidence type="ECO:0000256" key="2">
    <source>
        <dbReference type="ARBA" id="ARBA00005417"/>
    </source>
</evidence>
<dbReference type="PhylomeDB" id="Q1AUT3"/>
<dbReference type="eggNOG" id="COG1122">
    <property type="taxonomic scope" value="Bacteria"/>
</dbReference>
<dbReference type="InterPro" id="IPR017871">
    <property type="entry name" value="ABC_transporter-like_CS"/>
</dbReference>
<name>Q1AUT3_RUBXD</name>
<dbReference type="PANTHER" id="PTHR43553">
    <property type="entry name" value="HEAVY METAL TRANSPORTER"/>
    <property type="match status" value="1"/>
</dbReference>
<dbReference type="SMART" id="SM00382">
    <property type="entry name" value="AAA"/>
    <property type="match status" value="2"/>
</dbReference>
<dbReference type="GO" id="GO:0043190">
    <property type="term" value="C:ATP-binding cassette (ABC) transporter complex"/>
    <property type="evidence" value="ECO:0007669"/>
    <property type="project" value="TreeGrafter"/>
</dbReference>
<dbReference type="RefSeq" id="WP_011564861.1">
    <property type="nucleotide sequence ID" value="NC_008148.1"/>
</dbReference>
<accession>Q1AUT3</accession>
<dbReference type="STRING" id="266117.Rxyl_1895"/>
<dbReference type="FunFam" id="3.40.50.300:FF:000224">
    <property type="entry name" value="Energy-coupling factor transporter ATP-binding protein EcfA"/>
    <property type="match status" value="2"/>
</dbReference>
<evidence type="ECO:0000256" key="4">
    <source>
        <dbReference type="ARBA" id="ARBA00022475"/>
    </source>
</evidence>
<dbReference type="GO" id="GO:0005524">
    <property type="term" value="F:ATP binding"/>
    <property type="evidence" value="ECO:0007669"/>
    <property type="project" value="UniProtKB-KW"/>
</dbReference>
<evidence type="ECO:0000256" key="5">
    <source>
        <dbReference type="ARBA" id="ARBA00022741"/>
    </source>
</evidence>
<evidence type="ECO:0000313" key="10">
    <source>
        <dbReference type="EMBL" id="ABG04845.1"/>
    </source>
</evidence>
<dbReference type="GO" id="GO:0042626">
    <property type="term" value="F:ATPase-coupled transmembrane transporter activity"/>
    <property type="evidence" value="ECO:0007669"/>
    <property type="project" value="TreeGrafter"/>
</dbReference>
<dbReference type="PANTHER" id="PTHR43553:SF24">
    <property type="entry name" value="ENERGY-COUPLING FACTOR TRANSPORTER ATP-BINDING PROTEIN ECFA1"/>
    <property type="match status" value="1"/>
</dbReference>
<dbReference type="InterPro" id="IPR015856">
    <property type="entry name" value="ABC_transpr_CbiO/EcfA_su"/>
</dbReference>
<protein>
    <submittedName>
        <fullName evidence="10">ABC transporter related</fullName>
    </submittedName>
</protein>
<comment type="similarity">
    <text evidence="2">Belongs to the ABC transporter superfamily.</text>
</comment>
<dbReference type="OrthoDB" id="501320at2"/>
<comment type="subcellular location">
    <subcellularLocation>
        <location evidence="1">Cell membrane</location>
    </subcellularLocation>
</comment>
<keyword evidence="11" id="KW-1185">Reference proteome</keyword>
<feature type="domain" description="ABC transporter" evidence="9">
    <location>
        <begin position="4"/>
        <end position="246"/>
    </location>
</feature>
<evidence type="ECO:0000256" key="7">
    <source>
        <dbReference type="ARBA" id="ARBA00022967"/>
    </source>
</evidence>
<dbReference type="SUPFAM" id="SSF52540">
    <property type="entry name" value="P-loop containing nucleoside triphosphate hydrolases"/>
    <property type="match status" value="2"/>
</dbReference>
<dbReference type="CDD" id="cd03225">
    <property type="entry name" value="ABC_cobalt_CbiO_domain1"/>
    <property type="match status" value="2"/>
</dbReference>
<keyword evidence="6" id="KW-0067">ATP-binding</keyword>
<dbReference type="InterPro" id="IPR003593">
    <property type="entry name" value="AAA+_ATPase"/>
</dbReference>
<dbReference type="InterPro" id="IPR003439">
    <property type="entry name" value="ABC_transporter-like_ATP-bd"/>
</dbReference>
<dbReference type="Proteomes" id="UP000006637">
    <property type="component" value="Chromosome"/>
</dbReference>
<evidence type="ECO:0000313" key="11">
    <source>
        <dbReference type="Proteomes" id="UP000006637"/>
    </source>
</evidence>
<gene>
    <name evidence="10" type="ordered locus">Rxyl_1895</name>
</gene>
<dbReference type="EMBL" id="CP000386">
    <property type="protein sequence ID" value="ABG04845.1"/>
    <property type="molecule type" value="Genomic_DNA"/>
</dbReference>
<keyword evidence="5" id="KW-0547">Nucleotide-binding</keyword>
<dbReference type="Gene3D" id="3.40.50.300">
    <property type="entry name" value="P-loop containing nucleotide triphosphate hydrolases"/>
    <property type="match status" value="2"/>
</dbReference>
<evidence type="ECO:0000259" key="9">
    <source>
        <dbReference type="PROSITE" id="PS50893"/>
    </source>
</evidence>
<evidence type="ECO:0000256" key="6">
    <source>
        <dbReference type="ARBA" id="ARBA00022840"/>
    </source>
</evidence>
<dbReference type="KEGG" id="rxy:Rxyl_1895"/>
<dbReference type="PROSITE" id="PS50893">
    <property type="entry name" value="ABC_TRANSPORTER_2"/>
    <property type="match status" value="2"/>
</dbReference>
<dbReference type="InterPro" id="IPR027417">
    <property type="entry name" value="P-loop_NTPase"/>
</dbReference>
<feature type="domain" description="ABC transporter" evidence="9">
    <location>
        <begin position="312"/>
        <end position="544"/>
    </location>
</feature>
<reference evidence="10 11" key="1">
    <citation type="submission" date="2006-06" db="EMBL/GenBank/DDBJ databases">
        <title>Complete sequence of Rubrobacter xylanophilus DSM 9941.</title>
        <authorList>
            <consortium name="US DOE Joint Genome Institute"/>
            <person name="Copeland A."/>
            <person name="Lucas S."/>
            <person name="Lapidus A."/>
            <person name="Barry K."/>
            <person name="Detter J.C."/>
            <person name="Glavina del Rio T."/>
            <person name="Hammon N."/>
            <person name="Israni S."/>
            <person name="Dalin E."/>
            <person name="Tice H."/>
            <person name="Pitluck S."/>
            <person name="Munk A.C."/>
            <person name="Brettin T."/>
            <person name="Bruce D."/>
            <person name="Han C."/>
            <person name="Tapia R."/>
            <person name="Gilna P."/>
            <person name="Schmutz J."/>
            <person name="Larimer F."/>
            <person name="Land M."/>
            <person name="Hauser L."/>
            <person name="Kyrpides N."/>
            <person name="Lykidis A."/>
            <person name="da Costa M.S."/>
            <person name="Rainey F.A."/>
            <person name="Empadinhas N."/>
            <person name="Jolivet E."/>
            <person name="Battista J.R."/>
            <person name="Richardson P."/>
        </authorList>
    </citation>
    <scope>NUCLEOTIDE SEQUENCE [LARGE SCALE GENOMIC DNA]</scope>
    <source>
        <strain evidence="11">DSM 9941 / NBRC 16129 / PRD-1</strain>
    </source>
</reference>
<dbReference type="NCBIfam" id="NF010167">
    <property type="entry name" value="PRK13648.1"/>
    <property type="match status" value="2"/>
</dbReference>
<dbReference type="HOGENOM" id="CLU_000604_86_7_11"/>